<organism evidence="2 3">
    <name type="scientific">Dissostichus mawsoni</name>
    <name type="common">Antarctic cod</name>
    <dbReference type="NCBI Taxonomy" id="36200"/>
    <lineage>
        <taxon>Eukaryota</taxon>
        <taxon>Metazoa</taxon>
        <taxon>Chordata</taxon>
        <taxon>Craniata</taxon>
        <taxon>Vertebrata</taxon>
        <taxon>Euteleostomi</taxon>
        <taxon>Actinopterygii</taxon>
        <taxon>Neopterygii</taxon>
        <taxon>Teleostei</taxon>
        <taxon>Neoteleostei</taxon>
        <taxon>Acanthomorphata</taxon>
        <taxon>Eupercaria</taxon>
        <taxon>Perciformes</taxon>
        <taxon>Notothenioidei</taxon>
        <taxon>Nototheniidae</taxon>
        <taxon>Dissostichus</taxon>
    </lineage>
</organism>
<evidence type="ECO:0000313" key="2">
    <source>
        <dbReference type="EMBL" id="KAF3837125.1"/>
    </source>
</evidence>
<reference evidence="2 3" key="1">
    <citation type="submission" date="2020-03" db="EMBL/GenBank/DDBJ databases">
        <title>Dissostichus mawsoni Genome sequencing and assembly.</title>
        <authorList>
            <person name="Park H."/>
        </authorList>
    </citation>
    <scope>NUCLEOTIDE SEQUENCE [LARGE SCALE GENOMIC DNA]</scope>
    <source>
        <strain evidence="2">DM0001</strain>
        <tissue evidence="2">Muscle</tissue>
    </source>
</reference>
<dbReference type="AlphaFoldDB" id="A0A7J5XJ70"/>
<protein>
    <submittedName>
        <fullName evidence="2">Uncharacterized protein</fullName>
    </submittedName>
</protein>
<proteinExistence type="predicted"/>
<sequence length="277" mass="29752">MRLRYLFEQRVEEDDGLDGFAEAHLVGQDGVGALSPGEPQPVQTLQLVQVQRAPRQRHKVGLLLIHAHTQASPVVDDAVDHHPLRLDAIFVVFVVHYGILRVFGPPLLALPHAVLILLVVQAGRLVHVRLPLVVPVHHRNSLSGLPFMGGGGGASGGASGAGGTGMGGGGSPHRQWRIFWTRPELLTVHRGQSHSPLGISGSGGFRQWMWYEEVQVSQHSSSPPSLHTRQNSMWSSSSSSAPTGIPTLPSDITRSSLSSSKSSKSSSFASHWIPSFS</sequence>
<comment type="caution">
    <text evidence="2">The sequence shown here is derived from an EMBL/GenBank/DDBJ whole genome shotgun (WGS) entry which is preliminary data.</text>
</comment>
<dbReference type="Proteomes" id="UP000518266">
    <property type="component" value="Unassembled WGS sequence"/>
</dbReference>
<dbReference type="EMBL" id="JAAKFY010000023">
    <property type="protein sequence ID" value="KAF3837125.1"/>
    <property type="molecule type" value="Genomic_DNA"/>
</dbReference>
<evidence type="ECO:0000256" key="1">
    <source>
        <dbReference type="SAM" id="MobiDB-lite"/>
    </source>
</evidence>
<gene>
    <name evidence="2" type="ORF">F7725_004589</name>
</gene>
<feature type="compositionally biased region" description="Low complexity" evidence="1">
    <location>
        <begin position="255"/>
        <end position="267"/>
    </location>
</feature>
<evidence type="ECO:0000313" key="3">
    <source>
        <dbReference type="Proteomes" id="UP000518266"/>
    </source>
</evidence>
<feature type="region of interest" description="Disordered" evidence="1">
    <location>
        <begin position="219"/>
        <end position="277"/>
    </location>
</feature>
<accession>A0A7J5XJ70</accession>
<keyword evidence="3" id="KW-1185">Reference proteome</keyword>
<name>A0A7J5XJ70_DISMA</name>